<dbReference type="Gene3D" id="3.30.420.270">
    <property type="match status" value="1"/>
</dbReference>
<evidence type="ECO:0000256" key="4">
    <source>
        <dbReference type="ARBA" id="ARBA00022692"/>
    </source>
</evidence>
<keyword evidence="6 8" id="KW-0472">Membrane</keyword>
<comment type="similarity">
    <text evidence="2 7">Belongs to the ExbD/TolR family.</text>
</comment>
<dbReference type="Proteomes" id="UP000642829">
    <property type="component" value="Unassembled WGS sequence"/>
</dbReference>
<dbReference type="GO" id="GO:0015031">
    <property type="term" value="P:protein transport"/>
    <property type="evidence" value="ECO:0007669"/>
    <property type="project" value="UniProtKB-KW"/>
</dbReference>
<dbReference type="EMBL" id="BMXG01000008">
    <property type="protein sequence ID" value="GHB99905.1"/>
    <property type="molecule type" value="Genomic_DNA"/>
</dbReference>
<dbReference type="InterPro" id="IPR003400">
    <property type="entry name" value="ExbD"/>
</dbReference>
<organism evidence="9 10">
    <name type="scientific">Cerasicoccus arenae</name>
    <dbReference type="NCBI Taxonomy" id="424488"/>
    <lineage>
        <taxon>Bacteria</taxon>
        <taxon>Pseudomonadati</taxon>
        <taxon>Verrucomicrobiota</taxon>
        <taxon>Opitutia</taxon>
        <taxon>Puniceicoccales</taxon>
        <taxon>Cerasicoccaceae</taxon>
        <taxon>Cerasicoccus</taxon>
    </lineage>
</organism>
<dbReference type="PANTHER" id="PTHR30558">
    <property type="entry name" value="EXBD MEMBRANE COMPONENT OF PMF-DRIVEN MACROMOLECULE IMPORT SYSTEM"/>
    <property type="match status" value="1"/>
</dbReference>
<reference evidence="9" key="1">
    <citation type="journal article" date="2014" name="Int. J. Syst. Evol. Microbiol.">
        <title>Complete genome sequence of Corynebacterium casei LMG S-19264T (=DSM 44701T), isolated from a smear-ripened cheese.</title>
        <authorList>
            <consortium name="US DOE Joint Genome Institute (JGI-PGF)"/>
            <person name="Walter F."/>
            <person name="Albersmeier A."/>
            <person name="Kalinowski J."/>
            <person name="Ruckert C."/>
        </authorList>
    </citation>
    <scope>NUCLEOTIDE SEQUENCE</scope>
    <source>
        <strain evidence="9">KCTC 12870</strain>
    </source>
</reference>
<reference evidence="9" key="2">
    <citation type="submission" date="2020-09" db="EMBL/GenBank/DDBJ databases">
        <authorList>
            <person name="Sun Q."/>
            <person name="Kim S."/>
        </authorList>
    </citation>
    <scope>NUCLEOTIDE SEQUENCE</scope>
    <source>
        <strain evidence="9">KCTC 12870</strain>
    </source>
</reference>
<evidence type="ECO:0000256" key="8">
    <source>
        <dbReference type="SAM" id="Phobius"/>
    </source>
</evidence>
<dbReference type="GO" id="GO:0022857">
    <property type="term" value="F:transmembrane transporter activity"/>
    <property type="evidence" value="ECO:0007669"/>
    <property type="project" value="InterPro"/>
</dbReference>
<comment type="subcellular location">
    <subcellularLocation>
        <location evidence="1">Cell membrane</location>
        <topology evidence="1">Single-pass membrane protein</topology>
    </subcellularLocation>
    <subcellularLocation>
        <location evidence="7">Cell membrane</location>
        <topology evidence="7">Single-pass type II membrane protein</topology>
    </subcellularLocation>
</comment>
<evidence type="ECO:0000256" key="2">
    <source>
        <dbReference type="ARBA" id="ARBA00005811"/>
    </source>
</evidence>
<feature type="transmembrane region" description="Helical" evidence="8">
    <location>
        <begin position="15"/>
        <end position="33"/>
    </location>
</feature>
<keyword evidence="3" id="KW-1003">Cell membrane</keyword>
<keyword evidence="10" id="KW-1185">Reference proteome</keyword>
<name>A0A8J3GE21_9BACT</name>
<gene>
    <name evidence="9" type="ORF">GCM10007047_15130</name>
</gene>
<dbReference type="AlphaFoldDB" id="A0A8J3GE21"/>
<proteinExistence type="inferred from homology"/>
<keyword evidence="7" id="KW-0813">Transport</keyword>
<evidence type="ECO:0000256" key="3">
    <source>
        <dbReference type="ARBA" id="ARBA00022475"/>
    </source>
</evidence>
<protein>
    <submittedName>
        <fullName evidence="9">Biopolymer transporter ExbD</fullName>
    </submittedName>
</protein>
<dbReference type="PANTHER" id="PTHR30558:SF3">
    <property type="entry name" value="BIOPOLYMER TRANSPORT PROTEIN EXBD-RELATED"/>
    <property type="match status" value="1"/>
</dbReference>
<sequence>MKPRPIDETTDLPDLTPMIDIVFLLIVFFMTVANMQVMQQVEIDVPIAESSTIPEDRANRITVTLKDDGSIYYGPTLVVLDDLPAIISQNKSDVPSLKVYVRADARVPFKHVREVFAATAKGGVPDVVFATFQSDK</sequence>
<comment type="caution">
    <text evidence="9">The sequence shown here is derived from an EMBL/GenBank/DDBJ whole genome shotgun (WGS) entry which is preliminary data.</text>
</comment>
<keyword evidence="4 7" id="KW-0812">Transmembrane</keyword>
<keyword evidence="7" id="KW-0653">Protein transport</keyword>
<evidence type="ECO:0000256" key="7">
    <source>
        <dbReference type="RuleBase" id="RU003879"/>
    </source>
</evidence>
<evidence type="ECO:0000313" key="10">
    <source>
        <dbReference type="Proteomes" id="UP000642829"/>
    </source>
</evidence>
<evidence type="ECO:0000256" key="5">
    <source>
        <dbReference type="ARBA" id="ARBA00022989"/>
    </source>
</evidence>
<evidence type="ECO:0000256" key="6">
    <source>
        <dbReference type="ARBA" id="ARBA00023136"/>
    </source>
</evidence>
<evidence type="ECO:0000256" key="1">
    <source>
        <dbReference type="ARBA" id="ARBA00004162"/>
    </source>
</evidence>
<keyword evidence="5 8" id="KW-1133">Transmembrane helix</keyword>
<dbReference type="RefSeq" id="WP_189513593.1">
    <property type="nucleotide sequence ID" value="NZ_BMXG01000008.1"/>
</dbReference>
<dbReference type="Pfam" id="PF02472">
    <property type="entry name" value="ExbD"/>
    <property type="match status" value="1"/>
</dbReference>
<dbReference type="GO" id="GO:0005886">
    <property type="term" value="C:plasma membrane"/>
    <property type="evidence" value="ECO:0007669"/>
    <property type="project" value="UniProtKB-SubCell"/>
</dbReference>
<evidence type="ECO:0000313" key="9">
    <source>
        <dbReference type="EMBL" id="GHB99905.1"/>
    </source>
</evidence>
<accession>A0A8J3GE21</accession>